<evidence type="ECO:0000256" key="1">
    <source>
        <dbReference type="SAM" id="SignalP"/>
    </source>
</evidence>
<reference evidence="2" key="2">
    <citation type="submission" date="2020-12" db="EMBL/GenBank/DDBJ databases">
        <authorList>
            <person name="Kanost M."/>
        </authorList>
    </citation>
    <scope>NUCLEOTIDE SEQUENCE</scope>
</reference>
<dbReference type="OrthoDB" id="7487540at2759"/>
<dbReference type="EMBL" id="JH668446">
    <property type="protein sequence ID" value="KAG6453536.1"/>
    <property type="molecule type" value="Genomic_DNA"/>
</dbReference>
<feature type="chain" id="PRO_5038115832" evidence="1">
    <location>
        <begin position="20"/>
        <end position="205"/>
    </location>
</feature>
<gene>
    <name evidence="2" type="ORF">O3G_MSEX008212</name>
</gene>
<feature type="signal peptide" evidence="1">
    <location>
        <begin position="1"/>
        <end position="19"/>
    </location>
</feature>
<proteinExistence type="predicted"/>
<evidence type="ECO:0000313" key="2">
    <source>
        <dbReference type="EMBL" id="KAG6453536.1"/>
    </source>
</evidence>
<keyword evidence="1" id="KW-0732">Signal</keyword>
<accession>A0A921Z9Z6</accession>
<reference evidence="2" key="1">
    <citation type="journal article" date="2016" name="Insect Biochem. Mol. Biol.">
        <title>Multifaceted biological insights from a draft genome sequence of the tobacco hornworm moth, Manduca sexta.</title>
        <authorList>
            <person name="Kanost M.R."/>
            <person name="Arrese E.L."/>
            <person name="Cao X."/>
            <person name="Chen Y.R."/>
            <person name="Chellapilla S."/>
            <person name="Goldsmith M.R."/>
            <person name="Grosse-Wilde E."/>
            <person name="Heckel D.G."/>
            <person name="Herndon N."/>
            <person name="Jiang H."/>
            <person name="Papanicolaou A."/>
            <person name="Qu J."/>
            <person name="Soulages J.L."/>
            <person name="Vogel H."/>
            <person name="Walters J."/>
            <person name="Waterhouse R.M."/>
            <person name="Ahn S.J."/>
            <person name="Almeida F.C."/>
            <person name="An C."/>
            <person name="Aqrawi P."/>
            <person name="Bretschneider A."/>
            <person name="Bryant W.B."/>
            <person name="Bucks S."/>
            <person name="Chao H."/>
            <person name="Chevignon G."/>
            <person name="Christen J.M."/>
            <person name="Clarke D.F."/>
            <person name="Dittmer N.T."/>
            <person name="Ferguson L.C.F."/>
            <person name="Garavelou S."/>
            <person name="Gordon K.H.J."/>
            <person name="Gunaratna R.T."/>
            <person name="Han Y."/>
            <person name="Hauser F."/>
            <person name="He Y."/>
            <person name="Heidel-Fischer H."/>
            <person name="Hirsh A."/>
            <person name="Hu Y."/>
            <person name="Jiang H."/>
            <person name="Kalra D."/>
            <person name="Klinner C."/>
            <person name="Konig C."/>
            <person name="Kovar C."/>
            <person name="Kroll A.R."/>
            <person name="Kuwar S.S."/>
            <person name="Lee S.L."/>
            <person name="Lehman R."/>
            <person name="Li K."/>
            <person name="Li Z."/>
            <person name="Liang H."/>
            <person name="Lovelace S."/>
            <person name="Lu Z."/>
            <person name="Mansfield J.H."/>
            <person name="McCulloch K.J."/>
            <person name="Mathew T."/>
            <person name="Morton B."/>
            <person name="Muzny D.M."/>
            <person name="Neunemann D."/>
            <person name="Ongeri F."/>
            <person name="Pauchet Y."/>
            <person name="Pu L.L."/>
            <person name="Pyrousis I."/>
            <person name="Rao X.J."/>
            <person name="Redding A."/>
            <person name="Roesel C."/>
            <person name="Sanchez-Gracia A."/>
            <person name="Schaack S."/>
            <person name="Shukla A."/>
            <person name="Tetreau G."/>
            <person name="Wang Y."/>
            <person name="Xiong G.H."/>
            <person name="Traut W."/>
            <person name="Walsh T.K."/>
            <person name="Worley K.C."/>
            <person name="Wu D."/>
            <person name="Wu W."/>
            <person name="Wu Y.Q."/>
            <person name="Zhang X."/>
            <person name="Zou Z."/>
            <person name="Zucker H."/>
            <person name="Briscoe A.D."/>
            <person name="Burmester T."/>
            <person name="Clem R.J."/>
            <person name="Feyereisen R."/>
            <person name="Grimmelikhuijzen C.J.P."/>
            <person name="Hamodrakas S.J."/>
            <person name="Hansson B.S."/>
            <person name="Huguet E."/>
            <person name="Jermiin L.S."/>
            <person name="Lan Q."/>
            <person name="Lehman H.K."/>
            <person name="Lorenzen M."/>
            <person name="Merzendorfer H."/>
            <person name="Michalopoulos I."/>
            <person name="Morton D.B."/>
            <person name="Muthukrishnan S."/>
            <person name="Oakeshott J.G."/>
            <person name="Palmer W."/>
            <person name="Park Y."/>
            <person name="Passarelli A.L."/>
            <person name="Rozas J."/>
            <person name="Schwartz L.M."/>
            <person name="Smith W."/>
            <person name="Southgate A."/>
            <person name="Vilcinskas A."/>
            <person name="Vogt R."/>
            <person name="Wang P."/>
            <person name="Werren J."/>
            <person name="Yu X.Q."/>
            <person name="Zhou J.J."/>
            <person name="Brown S.J."/>
            <person name="Scherer S.E."/>
            <person name="Richards S."/>
            <person name="Blissard G.W."/>
        </authorList>
    </citation>
    <scope>NUCLEOTIDE SEQUENCE</scope>
</reference>
<sequence>MNRLILIYCLVLLSEKSNCVVWEFGNDIEDSYILASYKGEGPVLAKFKQLQFYLPHCYYTVYVRVEVDNPVMLPKTCKCSVKEFGVDHTKTTVIVHNRGMMSEGQVKKIIPMKVPKCYKIIYVRVEVANDETSPKIKFDKKAKIIIIDYVTPPNTESQYEIIVKGVEEQKCRDTVPETYRKIATETPAHGYKGKLLPASYRVSYI</sequence>
<keyword evidence="3" id="KW-1185">Reference proteome</keyword>
<name>A0A921Z9Z6_MANSE</name>
<evidence type="ECO:0000313" key="3">
    <source>
        <dbReference type="Proteomes" id="UP000791440"/>
    </source>
</evidence>
<organism evidence="2 3">
    <name type="scientific">Manduca sexta</name>
    <name type="common">Tobacco hawkmoth</name>
    <name type="synonym">Tobacco hornworm</name>
    <dbReference type="NCBI Taxonomy" id="7130"/>
    <lineage>
        <taxon>Eukaryota</taxon>
        <taxon>Metazoa</taxon>
        <taxon>Ecdysozoa</taxon>
        <taxon>Arthropoda</taxon>
        <taxon>Hexapoda</taxon>
        <taxon>Insecta</taxon>
        <taxon>Pterygota</taxon>
        <taxon>Neoptera</taxon>
        <taxon>Endopterygota</taxon>
        <taxon>Lepidoptera</taxon>
        <taxon>Glossata</taxon>
        <taxon>Ditrysia</taxon>
        <taxon>Bombycoidea</taxon>
        <taxon>Sphingidae</taxon>
        <taxon>Sphinginae</taxon>
        <taxon>Sphingini</taxon>
        <taxon>Manduca</taxon>
    </lineage>
</organism>
<dbReference type="AlphaFoldDB" id="A0A921Z9Z6"/>
<dbReference type="Proteomes" id="UP000791440">
    <property type="component" value="Unassembled WGS sequence"/>
</dbReference>
<comment type="caution">
    <text evidence="2">The sequence shown here is derived from an EMBL/GenBank/DDBJ whole genome shotgun (WGS) entry which is preliminary data.</text>
</comment>
<protein>
    <submittedName>
        <fullName evidence="2">Uncharacterized protein</fullName>
    </submittedName>
</protein>